<dbReference type="VEuPathDB" id="FungiDB:PADG_07119"/>
<dbReference type="Proteomes" id="UP000001628">
    <property type="component" value="Unassembled WGS sequence"/>
</dbReference>
<dbReference type="OrthoDB" id="5089392at2759"/>
<evidence type="ECO:0000313" key="2">
    <source>
        <dbReference type="EMBL" id="EEH42299.1"/>
    </source>
</evidence>
<sequence>MWKKKHDKRITAGETEAPIQSLLTTTTTTTKKMSTASTATPITTRRFFQPKSHRPAPIDTSGATAATTTTTTTTTTTITANSTATTSSPVSYLHSGQRTNSPPLMITSPTQFHSQTPTSTSTSTSTAPTPTSHSAHKRYSSPYTHTKRKSSGGSSLSENRRLSGTVNYCGRHGNDWLFGGFSVRESVGKLWNGGNEGDGGVNDGRARRE</sequence>
<feature type="region of interest" description="Disordered" evidence="1">
    <location>
        <begin position="47"/>
        <end position="160"/>
    </location>
</feature>
<dbReference type="HOGENOM" id="CLU_1348599_0_0_1"/>
<evidence type="ECO:0000313" key="3">
    <source>
        <dbReference type="Proteomes" id="UP000001628"/>
    </source>
</evidence>
<dbReference type="RefSeq" id="XP_010762556.1">
    <property type="nucleotide sequence ID" value="XM_010764254.1"/>
</dbReference>
<dbReference type="GeneID" id="22585686"/>
<feature type="compositionally biased region" description="Low complexity" evidence="1">
    <location>
        <begin position="60"/>
        <end position="88"/>
    </location>
</feature>
<keyword evidence="3" id="KW-1185">Reference proteome</keyword>
<feature type="compositionally biased region" description="Polar residues" evidence="1">
    <location>
        <begin position="151"/>
        <end position="160"/>
    </location>
</feature>
<evidence type="ECO:0000256" key="1">
    <source>
        <dbReference type="SAM" id="MobiDB-lite"/>
    </source>
</evidence>
<dbReference type="InParanoid" id="C1GIN3"/>
<dbReference type="eggNOG" id="ENOG502RNUG">
    <property type="taxonomic scope" value="Eukaryota"/>
</dbReference>
<feature type="compositionally biased region" description="Low complexity" evidence="1">
    <location>
        <begin position="107"/>
        <end position="133"/>
    </location>
</feature>
<feature type="compositionally biased region" description="Basic residues" evidence="1">
    <location>
        <begin position="134"/>
        <end position="150"/>
    </location>
</feature>
<organism evidence="2 3">
    <name type="scientific">Paracoccidioides brasiliensis (strain Pb18)</name>
    <dbReference type="NCBI Taxonomy" id="502780"/>
    <lineage>
        <taxon>Eukaryota</taxon>
        <taxon>Fungi</taxon>
        <taxon>Dikarya</taxon>
        <taxon>Ascomycota</taxon>
        <taxon>Pezizomycotina</taxon>
        <taxon>Eurotiomycetes</taxon>
        <taxon>Eurotiomycetidae</taxon>
        <taxon>Onygenales</taxon>
        <taxon>Ajellomycetaceae</taxon>
        <taxon>Paracoccidioides</taxon>
    </lineage>
</organism>
<dbReference type="OMA" id="HSAHKRY"/>
<proteinExistence type="predicted"/>
<dbReference type="EMBL" id="KN275966">
    <property type="protein sequence ID" value="EEH42299.1"/>
    <property type="molecule type" value="Genomic_DNA"/>
</dbReference>
<name>C1GIN3_PARBD</name>
<protein>
    <submittedName>
        <fullName evidence="2">Uncharacterized protein</fullName>
    </submittedName>
</protein>
<dbReference type="KEGG" id="pbn:PADG_07119"/>
<reference evidence="2 3" key="1">
    <citation type="journal article" date="2011" name="PLoS Genet.">
        <title>Comparative genomic analysis of human fungal pathogens causing paracoccidioidomycosis.</title>
        <authorList>
            <person name="Desjardins C.A."/>
            <person name="Champion M.D."/>
            <person name="Holder J.W."/>
            <person name="Muszewska A."/>
            <person name="Goldberg J."/>
            <person name="Bailao A.M."/>
            <person name="Brigido M.M."/>
            <person name="Ferreira M.E."/>
            <person name="Garcia A.M."/>
            <person name="Grynberg M."/>
            <person name="Gujja S."/>
            <person name="Heiman D.I."/>
            <person name="Henn M.R."/>
            <person name="Kodira C.D."/>
            <person name="Leon-Narvaez H."/>
            <person name="Longo L.V."/>
            <person name="Ma L.J."/>
            <person name="Malavazi I."/>
            <person name="Matsuo A.L."/>
            <person name="Morais F.V."/>
            <person name="Pereira M."/>
            <person name="Rodriguez-Brito S."/>
            <person name="Sakthikumar S."/>
            <person name="Salem-Izacc S.M."/>
            <person name="Sykes S.M."/>
            <person name="Teixeira M.M."/>
            <person name="Vallejo M.C."/>
            <person name="Walter M.E."/>
            <person name="Yandava C."/>
            <person name="Young S."/>
            <person name="Zeng Q."/>
            <person name="Zucker J."/>
            <person name="Felipe M.S."/>
            <person name="Goldman G.H."/>
            <person name="Haas B.J."/>
            <person name="McEwen J.G."/>
            <person name="Nino-Vega G."/>
            <person name="Puccia R."/>
            <person name="San-Blas G."/>
            <person name="Soares C.M."/>
            <person name="Birren B.W."/>
            <person name="Cuomo C.A."/>
        </authorList>
    </citation>
    <scope>NUCLEOTIDE SEQUENCE [LARGE SCALE GENOMIC DNA]</scope>
    <source>
        <strain evidence="2 3">Pb18</strain>
    </source>
</reference>
<gene>
    <name evidence="2" type="ORF">PADG_07119</name>
</gene>
<accession>C1GIN3</accession>
<feature type="region of interest" description="Disordered" evidence="1">
    <location>
        <begin position="187"/>
        <end position="209"/>
    </location>
</feature>
<dbReference type="AlphaFoldDB" id="C1GIN3"/>